<keyword evidence="3" id="KW-1185">Reference proteome</keyword>
<proteinExistence type="predicted"/>
<dbReference type="STRING" id="3476.A0A2P5DDP4"/>
<reference evidence="3" key="1">
    <citation type="submission" date="2016-06" db="EMBL/GenBank/DDBJ databases">
        <title>Parallel loss of symbiosis genes in relatives of nitrogen-fixing non-legume Parasponia.</title>
        <authorList>
            <person name="Van Velzen R."/>
            <person name="Holmer R."/>
            <person name="Bu F."/>
            <person name="Rutten L."/>
            <person name="Van Zeijl A."/>
            <person name="Liu W."/>
            <person name="Santuari L."/>
            <person name="Cao Q."/>
            <person name="Sharma T."/>
            <person name="Shen D."/>
            <person name="Roswanjaya Y."/>
            <person name="Wardhani T."/>
            <person name="Kalhor M.S."/>
            <person name="Jansen J."/>
            <person name="Van den Hoogen J."/>
            <person name="Gungor B."/>
            <person name="Hartog M."/>
            <person name="Hontelez J."/>
            <person name="Verver J."/>
            <person name="Yang W.-C."/>
            <person name="Schijlen E."/>
            <person name="Repin R."/>
            <person name="Schilthuizen M."/>
            <person name="Schranz E."/>
            <person name="Heidstra R."/>
            <person name="Miyata K."/>
            <person name="Fedorova E."/>
            <person name="Kohlen W."/>
            <person name="Bisseling T."/>
            <person name="Smit S."/>
            <person name="Geurts R."/>
        </authorList>
    </citation>
    <scope>NUCLEOTIDE SEQUENCE [LARGE SCALE GENOMIC DNA]</scope>
    <source>
        <strain evidence="3">cv. WU1-14</strain>
    </source>
</reference>
<comment type="caution">
    <text evidence="2">The sequence shown here is derived from an EMBL/GenBank/DDBJ whole genome shotgun (WGS) entry which is preliminary data.</text>
</comment>
<dbReference type="InterPro" id="IPR050608">
    <property type="entry name" value="NmrA-type/Isoflavone_red_sf"/>
</dbReference>
<dbReference type="InterPro" id="IPR036291">
    <property type="entry name" value="NAD(P)-bd_dom_sf"/>
</dbReference>
<gene>
    <name evidence="2" type="ORF">PanWU01x14_072190</name>
</gene>
<accession>A0A2P5DDP4</accession>
<evidence type="ECO:0000313" key="2">
    <source>
        <dbReference type="EMBL" id="PON71422.1"/>
    </source>
</evidence>
<sequence length="78" mass="8514">MAEKSKILVIGGTVLKPAIQLLHLVRESTASNPEKSQLFDSFKRSGVTLRYGNIYDHNSLVKAIKKVDIVISCVGLSS</sequence>
<protein>
    <submittedName>
        <fullName evidence="2">Hopanoid-associated sugar epimerase</fullName>
    </submittedName>
</protein>
<dbReference type="EMBL" id="JXTB01000044">
    <property type="protein sequence ID" value="PON71422.1"/>
    <property type="molecule type" value="Genomic_DNA"/>
</dbReference>
<organism evidence="2 3">
    <name type="scientific">Parasponia andersonii</name>
    <name type="common">Sponia andersonii</name>
    <dbReference type="NCBI Taxonomy" id="3476"/>
    <lineage>
        <taxon>Eukaryota</taxon>
        <taxon>Viridiplantae</taxon>
        <taxon>Streptophyta</taxon>
        <taxon>Embryophyta</taxon>
        <taxon>Tracheophyta</taxon>
        <taxon>Spermatophyta</taxon>
        <taxon>Magnoliopsida</taxon>
        <taxon>eudicotyledons</taxon>
        <taxon>Gunneridae</taxon>
        <taxon>Pentapetalae</taxon>
        <taxon>rosids</taxon>
        <taxon>fabids</taxon>
        <taxon>Rosales</taxon>
        <taxon>Cannabaceae</taxon>
        <taxon>Parasponia</taxon>
    </lineage>
</organism>
<dbReference type="Pfam" id="PF05368">
    <property type="entry name" value="NmrA"/>
    <property type="match status" value="1"/>
</dbReference>
<dbReference type="GO" id="GO:0009807">
    <property type="term" value="P:lignan biosynthetic process"/>
    <property type="evidence" value="ECO:0007669"/>
    <property type="project" value="UniProtKB-ARBA"/>
</dbReference>
<evidence type="ECO:0000259" key="1">
    <source>
        <dbReference type="Pfam" id="PF05368"/>
    </source>
</evidence>
<dbReference type="AlphaFoldDB" id="A0A2P5DDP4"/>
<dbReference type="Proteomes" id="UP000237105">
    <property type="component" value="Unassembled WGS sequence"/>
</dbReference>
<dbReference type="SUPFAM" id="SSF51735">
    <property type="entry name" value="NAD(P)-binding Rossmann-fold domains"/>
    <property type="match status" value="1"/>
</dbReference>
<name>A0A2P5DDP4_PARAD</name>
<feature type="domain" description="NmrA-like" evidence="1">
    <location>
        <begin position="10"/>
        <end position="75"/>
    </location>
</feature>
<dbReference type="InterPro" id="IPR008030">
    <property type="entry name" value="NmrA-like"/>
</dbReference>
<dbReference type="PANTHER" id="PTHR43349">
    <property type="entry name" value="PINORESINOL REDUCTASE-RELATED"/>
    <property type="match status" value="1"/>
</dbReference>
<dbReference type="Gene3D" id="3.40.50.720">
    <property type="entry name" value="NAD(P)-binding Rossmann-like Domain"/>
    <property type="match status" value="1"/>
</dbReference>
<dbReference type="OrthoDB" id="419598at2759"/>
<dbReference type="PANTHER" id="PTHR43349:SF40">
    <property type="entry name" value="PHENYLCOUMARAN BENZYLIC ETHER REDUCTASE-LIKE PROTEIN FI1"/>
    <property type="match status" value="1"/>
</dbReference>
<evidence type="ECO:0000313" key="3">
    <source>
        <dbReference type="Proteomes" id="UP000237105"/>
    </source>
</evidence>